<evidence type="ECO:0000256" key="10">
    <source>
        <dbReference type="HAMAP-Rule" id="MF_00493"/>
    </source>
</evidence>
<keyword evidence="8 10" id="KW-0570">Pentose shunt</keyword>
<evidence type="ECO:0000256" key="1">
    <source>
        <dbReference type="ARBA" id="ARBA00003518"/>
    </source>
</evidence>
<evidence type="ECO:0000256" key="9">
    <source>
        <dbReference type="ARBA" id="ARBA00023270"/>
    </source>
</evidence>
<reference evidence="11" key="3">
    <citation type="submission" date="2019-06" db="EMBL/GenBank/DDBJ databases">
        <title>A comparative analysis of the Nautiliaceae.</title>
        <authorList>
            <person name="Grosche A."/>
            <person name="Smedile F."/>
            <person name="Vetriani C."/>
        </authorList>
    </citation>
    <scope>NUCLEOTIDE SEQUENCE</scope>
    <source>
        <strain evidence="11">TB6</strain>
    </source>
</reference>
<comment type="subcellular location">
    <subcellularLocation>
        <location evidence="2 10">Cytoplasm</location>
    </subcellularLocation>
</comment>
<dbReference type="GO" id="GO:0006098">
    <property type="term" value="P:pentose-phosphate shunt"/>
    <property type="evidence" value="ECO:0007669"/>
    <property type="project" value="UniProtKB-UniRule"/>
</dbReference>
<dbReference type="Pfam" id="PF00923">
    <property type="entry name" value="TAL_FSA"/>
    <property type="match status" value="1"/>
</dbReference>
<evidence type="ECO:0000256" key="3">
    <source>
        <dbReference type="ARBA" id="ARBA00004857"/>
    </source>
</evidence>
<keyword evidence="14" id="KW-1185">Reference proteome</keyword>
<evidence type="ECO:0000313" key="11">
    <source>
        <dbReference type="EMBL" id="QCI27985.1"/>
    </source>
</evidence>
<dbReference type="SUPFAM" id="SSF51569">
    <property type="entry name" value="Aldolase"/>
    <property type="match status" value="1"/>
</dbReference>
<keyword evidence="6 10" id="KW-0963">Cytoplasm</keyword>
<comment type="pathway">
    <text evidence="3 10">Carbohydrate degradation; pentose phosphate pathway; D-glyceraldehyde 3-phosphate and beta-D-fructose 6-phosphate from D-ribose 5-phosphate and D-xylulose 5-phosphate (non-oxidative stage): step 2/3.</text>
</comment>
<proteinExistence type="inferred from homology"/>
<comment type="function">
    <text evidence="1 10">Transaldolase is important for the balance of metabolites in the pentose-phosphate pathway.</text>
</comment>
<dbReference type="GO" id="GO:0005737">
    <property type="term" value="C:cytoplasm"/>
    <property type="evidence" value="ECO:0007669"/>
    <property type="project" value="UniProtKB-SubCell"/>
</dbReference>
<dbReference type="InterPro" id="IPR004732">
    <property type="entry name" value="Transaldolase_2"/>
</dbReference>
<accession>A0AAJ4UXP5</accession>
<dbReference type="InterPro" id="IPR013785">
    <property type="entry name" value="Aldolase_TIM"/>
</dbReference>
<dbReference type="Proteomes" id="UP000298805">
    <property type="component" value="Chromosome"/>
</dbReference>
<comment type="similarity">
    <text evidence="4 10">Belongs to the transaldolase family. Type 2 subfamily.</text>
</comment>
<dbReference type="GO" id="GO:0004801">
    <property type="term" value="F:transaldolase activity"/>
    <property type="evidence" value="ECO:0007669"/>
    <property type="project" value="UniProtKB-UniRule"/>
</dbReference>
<evidence type="ECO:0000256" key="2">
    <source>
        <dbReference type="ARBA" id="ARBA00004496"/>
    </source>
</evidence>
<evidence type="ECO:0000256" key="7">
    <source>
        <dbReference type="ARBA" id="ARBA00022679"/>
    </source>
</evidence>
<dbReference type="Gene3D" id="3.20.20.70">
    <property type="entry name" value="Aldolase class I"/>
    <property type="match status" value="1"/>
</dbReference>
<organism evidence="12 13">
    <name type="scientific">Caminibacter pacificus</name>
    <dbReference type="NCBI Taxonomy" id="1424653"/>
    <lineage>
        <taxon>Bacteria</taxon>
        <taxon>Pseudomonadati</taxon>
        <taxon>Campylobacterota</taxon>
        <taxon>Epsilonproteobacteria</taxon>
        <taxon>Nautiliales</taxon>
        <taxon>Nautiliaceae</taxon>
        <taxon>Caminibacter</taxon>
    </lineage>
</organism>
<evidence type="ECO:0000313" key="12">
    <source>
        <dbReference type="EMBL" id="ROR39829.1"/>
    </source>
</evidence>
<dbReference type="PIRSF" id="PIRSF036915">
    <property type="entry name" value="Trnald_Bac_Plnt"/>
    <property type="match status" value="1"/>
</dbReference>
<dbReference type="NCBIfam" id="NF003026">
    <property type="entry name" value="PRK03903.1"/>
    <property type="match status" value="1"/>
</dbReference>
<keyword evidence="9 10" id="KW-0704">Schiff base</keyword>
<dbReference type="Proteomes" id="UP000272781">
    <property type="component" value="Unassembled WGS sequence"/>
</dbReference>
<evidence type="ECO:0000256" key="4">
    <source>
        <dbReference type="ARBA" id="ARBA00008426"/>
    </source>
</evidence>
<dbReference type="NCBIfam" id="TIGR00876">
    <property type="entry name" value="tal_mycobact"/>
    <property type="match status" value="1"/>
</dbReference>
<dbReference type="RefSeq" id="WP_123352221.1">
    <property type="nucleotide sequence ID" value="NZ_CP027432.2"/>
</dbReference>
<dbReference type="GO" id="GO:0005975">
    <property type="term" value="P:carbohydrate metabolic process"/>
    <property type="evidence" value="ECO:0007669"/>
    <property type="project" value="InterPro"/>
</dbReference>
<evidence type="ECO:0000256" key="8">
    <source>
        <dbReference type="ARBA" id="ARBA00023126"/>
    </source>
</evidence>
<reference evidence="12 13" key="2">
    <citation type="submission" date="2018-11" db="EMBL/GenBank/DDBJ databases">
        <title>Genomic Encyclopedia of Type Strains, Phase IV (KMG-IV): sequencing the most valuable type-strain genomes for metagenomic binning, comparative biology and taxonomic classification.</title>
        <authorList>
            <person name="Goeker M."/>
        </authorList>
    </citation>
    <scope>NUCLEOTIDE SEQUENCE [LARGE SCALE GENOMIC DNA]</scope>
    <source>
        <strain evidence="12 13">DSM 27783</strain>
    </source>
</reference>
<name>A0AAJ4UXP5_9BACT</name>
<evidence type="ECO:0000256" key="6">
    <source>
        <dbReference type="ARBA" id="ARBA00022490"/>
    </source>
</evidence>
<dbReference type="PANTHER" id="PTHR10683:SF31">
    <property type="entry name" value="TRANSALDOLASE"/>
    <property type="match status" value="1"/>
</dbReference>
<dbReference type="EMBL" id="CP027432">
    <property type="protein sequence ID" value="QCI27985.1"/>
    <property type="molecule type" value="Genomic_DNA"/>
</dbReference>
<dbReference type="HAMAP" id="MF_00493">
    <property type="entry name" value="Transaldolase_2"/>
    <property type="match status" value="1"/>
</dbReference>
<comment type="catalytic activity">
    <reaction evidence="10">
        <text>D-sedoheptulose 7-phosphate + D-glyceraldehyde 3-phosphate = D-erythrose 4-phosphate + beta-D-fructose 6-phosphate</text>
        <dbReference type="Rhea" id="RHEA:17053"/>
        <dbReference type="ChEBI" id="CHEBI:16897"/>
        <dbReference type="ChEBI" id="CHEBI:57483"/>
        <dbReference type="ChEBI" id="CHEBI:57634"/>
        <dbReference type="ChEBI" id="CHEBI:59776"/>
        <dbReference type="EC" id="2.2.1.2"/>
    </reaction>
</comment>
<dbReference type="EMBL" id="RJVK01000002">
    <property type="protein sequence ID" value="ROR39829.1"/>
    <property type="molecule type" value="Genomic_DNA"/>
</dbReference>
<dbReference type="AlphaFoldDB" id="A0AAJ4UXP5"/>
<gene>
    <name evidence="10" type="primary">tal</name>
    <name evidence="11" type="ORF">C6V80_03110</name>
    <name evidence="12" type="ORF">EDC58_0804</name>
</gene>
<keyword evidence="7 10" id="KW-0808">Transferase</keyword>
<dbReference type="EC" id="2.2.1.2" evidence="5 10"/>
<evidence type="ECO:0000313" key="14">
    <source>
        <dbReference type="Proteomes" id="UP000298805"/>
    </source>
</evidence>
<reference evidence="14" key="1">
    <citation type="submission" date="2018-03" db="EMBL/GenBank/DDBJ databases">
        <title>A comparative analysis of the Nautiliaceae.</title>
        <authorList>
            <person name="Grosche A."/>
            <person name="Smedile F."/>
            <person name="Vetriani C."/>
        </authorList>
    </citation>
    <scope>NUCLEOTIDE SEQUENCE [LARGE SCALE GENOMIC DNA]</scope>
    <source>
        <strain evidence="14">TB6</strain>
    </source>
</reference>
<evidence type="ECO:0000256" key="5">
    <source>
        <dbReference type="ARBA" id="ARBA00013151"/>
    </source>
</evidence>
<feature type="active site" description="Schiff-base intermediate with substrate" evidence="10">
    <location>
        <position position="124"/>
    </location>
</feature>
<dbReference type="PANTHER" id="PTHR10683">
    <property type="entry name" value="TRANSALDOLASE"/>
    <property type="match status" value="1"/>
</dbReference>
<protein>
    <recommendedName>
        <fullName evidence="5 10">Transaldolase</fullName>
        <ecNumber evidence="5 10">2.2.1.2</ecNumber>
    </recommendedName>
</protein>
<evidence type="ECO:0000313" key="13">
    <source>
        <dbReference type="Proteomes" id="UP000272781"/>
    </source>
</evidence>
<dbReference type="InterPro" id="IPR001585">
    <property type="entry name" value="TAL/FSA"/>
</dbReference>
<sequence length="317" mass="36154">MSTSIWVDYLDREFLQGEFKDLVNSGLVNGLTSNPAIFANALKKDIYKEDFERLKGKSPKEKYEEIAVKDIQLACDILKDKYEEGDDGYASIEVDPRLINDAKGTIDEALRLYDKIQRDNVMIKIPANEAGYKAMEELAKRGININATLVFSPNQAMRALEAISKGPRTIDGVISIFVSRFDRKLNPQLAMQNLAKDRVGFFNAIKIYNQIEEKGHPNIRALFASTGVKQEYLPKDYYVQNLYLPHSVLTLPLDVIEEIKDKELEESFHFQTKHIDAFMSFLTPAGINMQKVYQELFDEGVKAFEEAFEGMLNSIKE</sequence>